<dbReference type="EMBL" id="JNSK01000036">
    <property type="protein sequence ID" value="KGA17782.1"/>
    <property type="molecule type" value="Genomic_DNA"/>
</dbReference>
<gene>
    <name evidence="1" type="ORF">GM50_10680</name>
</gene>
<accession>A0A094Q312</accession>
<reference evidence="1" key="1">
    <citation type="submission" date="2014-05" db="EMBL/GenBank/DDBJ databases">
        <title>Key roles for freshwater Actinobacteria revealed by deep metagenomic sequencing.</title>
        <authorList>
            <person name="Ghai R."/>
            <person name="Mizuno C.M."/>
            <person name="Picazo A."/>
            <person name="Camacho A."/>
            <person name="Rodriguez-Valera F."/>
        </authorList>
    </citation>
    <scope>NUCLEOTIDE SEQUENCE</scope>
</reference>
<dbReference type="AlphaFoldDB" id="A0A094Q312"/>
<protein>
    <submittedName>
        <fullName evidence="1">Uncharacterized protein</fullName>
    </submittedName>
</protein>
<sequence length="484" mass="50891">MNIKAKKVLASFATAVTVLALSSAVSAPAVAAGDPPQDAVIKLISPVLTAENTSEAAANQKMADQWVTNGWFGTGLVFQRAFVPTGSIVVLTYHVTDKDGKILVGQDVKLRINKGYSNSSSIVQVDDKVTTGIHKPESADQAQVTHKTDAYGNVTFVLKNLDKPGTGEPAPDSLTSAPNISSDGLNDLHAQVLPEIAGEKPDHSVITEFHYYEPKAPVATTATKPTIRLVSPVLDDKNSIKREDLEKTFSVDNPWYAKGIGFRQAYVQTGSALNLVYKVTDDNGLPLANTEVKLHVNKAYSASKAALTDGANATDPAKDSTQGNDQLLLTGTTDAYGYVLFALKNTDKKGEPVPASLTTPVPTTNGLFSQIYPEISGQATDIADMVEFHFIGDAAVAAAPATTAVTVKATASKATVKGKTVHSITVAIANASGKSAAITITGLKKVTEKISVTNQAFKYAVTTGKKTVSVVIAGKTYKSTVTVK</sequence>
<name>A0A094Q312_9ZZZZ</name>
<proteinExistence type="predicted"/>
<evidence type="ECO:0000313" key="1">
    <source>
        <dbReference type="EMBL" id="KGA17782.1"/>
    </source>
</evidence>
<comment type="caution">
    <text evidence="1">The sequence shown here is derived from an EMBL/GenBank/DDBJ whole genome shotgun (WGS) entry which is preliminary data.</text>
</comment>
<organism evidence="1">
    <name type="scientific">freshwater metagenome</name>
    <dbReference type="NCBI Taxonomy" id="449393"/>
    <lineage>
        <taxon>unclassified sequences</taxon>
        <taxon>metagenomes</taxon>
        <taxon>ecological metagenomes</taxon>
    </lineage>
</organism>